<reference evidence="1 2" key="1">
    <citation type="submission" date="2008-07" db="EMBL/GenBank/DDBJ databases">
        <authorList>
            <person name="El-Sayed N."/>
            <person name="Caler E."/>
            <person name="Inman J."/>
            <person name="Amedeo P."/>
            <person name="Hass B."/>
            <person name="Wortman J."/>
        </authorList>
    </citation>
    <scope>NUCLEOTIDE SEQUENCE [LARGE SCALE GENOMIC DNA]</scope>
    <source>
        <strain evidence="2">ATCC 50983 / TXsc</strain>
    </source>
</reference>
<dbReference type="RefSeq" id="XP_002779928.1">
    <property type="nucleotide sequence ID" value="XM_002779882.1"/>
</dbReference>
<gene>
    <name evidence="1" type="ORF">Pmar_PMAR002325</name>
</gene>
<dbReference type="InParanoid" id="C5KV08"/>
<feature type="non-terminal residue" evidence="1">
    <location>
        <position position="52"/>
    </location>
</feature>
<sequence length="52" mass="5727">PCCISPVQSFDTSAKSITIVPPWNFHEDAPMSATAHEQILLVQNVKVARNAY</sequence>
<proteinExistence type="predicted"/>
<evidence type="ECO:0000313" key="1">
    <source>
        <dbReference type="EMBL" id="EER11723.1"/>
    </source>
</evidence>
<keyword evidence="2" id="KW-1185">Reference proteome</keyword>
<dbReference type="AlphaFoldDB" id="C5KV08"/>
<feature type="non-terminal residue" evidence="1">
    <location>
        <position position="1"/>
    </location>
</feature>
<organism evidence="2">
    <name type="scientific">Perkinsus marinus (strain ATCC 50983 / TXsc)</name>
    <dbReference type="NCBI Taxonomy" id="423536"/>
    <lineage>
        <taxon>Eukaryota</taxon>
        <taxon>Sar</taxon>
        <taxon>Alveolata</taxon>
        <taxon>Perkinsozoa</taxon>
        <taxon>Perkinsea</taxon>
        <taxon>Perkinsida</taxon>
        <taxon>Perkinsidae</taxon>
        <taxon>Perkinsus</taxon>
    </lineage>
</organism>
<dbReference type="EMBL" id="GG676384">
    <property type="protein sequence ID" value="EER11723.1"/>
    <property type="molecule type" value="Genomic_DNA"/>
</dbReference>
<protein>
    <submittedName>
        <fullName evidence="1">Uncharacterized protein</fullName>
    </submittedName>
</protein>
<accession>C5KV08</accession>
<name>C5KV08_PERM5</name>
<dbReference type="Proteomes" id="UP000007800">
    <property type="component" value="Unassembled WGS sequence"/>
</dbReference>
<evidence type="ECO:0000313" key="2">
    <source>
        <dbReference type="Proteomes" id="UP000007800"/>
    </source>
</evidence>
<dbReference type="GeneID" id="9047146"/>